<organism evidence="4 5">
    <name type="scientific">Microbispora hainanensis</name>
    <dbReference type="NCBI Taxonomy" id="568844"/>
    <lineage>
        <taxon>Bacteria</taxon>
        <taxon>Bacillati</taxon>
        <taxon>Actinomycetota</taxon>
        <taxon>Actinomycetes</taxon>
        <taxon>Streptosporangiales</taxon>
        <taxon>Streptosporangiaceae</taxon>
        <taxon>Microbispora</taxon>
    </lineage>
</organism>
<dbReference type="Pfam" id="PF00011">
    <property type="entry name" value="HSP20"/>
    <property type="match status" value="1"/>
</dbReference>
<dbReference type="PROSITE" id="PS01031">
    <property type="entry name" value="SHSP"/>
    <property type="match status" value="1"/>
</dbReference>
<dbReference type="Gene3D" id="2.60.40.790">
    <property type="match status" value="1"/>
</dbReference>
<dbReference type="InterPro" id="IPR002068">
    <property type="entry name" value="A-crystallin/Hsp20_dom"/>
</dbReference>
<name>A0ABZ1SZG0_9ACTN</name>
<dbReference type="InterPro" id="IPR031107">
    <property type="entry name" value="Small_HSP"/>
</dbReference>
<sequence length="143" mass="16416">MSLPTRRESRGLVPDLFDLLEAPLAALRPMAGQQMRLEDYVENGRYVLRAELPGIDPDKDVEISVSNGMLTIHAERRHEERQAHRTEFRYGSFTRSVMLPPNVDENDVKATYDKGILEVSVRLAQEKEERKRIPVEMPGKKKS</sequence>
<evidence type="ECO:0000259" key="3">
    <source>
        <dbReference type="PROSITE" id="PS01031"/>
    </source>
</evidence>
<reference evidence="4" key="1">
    <citation type="submission" date="2022-10" db="EMBL/GenBank/DDBJ databases">
        <title>The complete genomes of actinobacterial strains from the NBC collection.</title>
        <authorList>
            <person name="Joergensen T.S."/>
            <person name="Alvarez Arevalo M."/>
            <person name="Sterndorff E.B."/>
            <person name="Faurdal D."/>
            <person name="Vuksanovic O."/>
            <person name="Mourched A.-S."/>
            <person name="Charusanti P."/>
            <person name="Shaw S."/>
            <person name="Blin K."/>
            <person name="Weber T."/>
        </authorList>
    </citation>
    <scope>NUCLEOTIDE SEQUENCE</scope>
    <source>
        <strain evidence="4">NBC_00254</strain>
    </source>
</reference>
<comment type="similarity">
    <text evidence="1 2">Belongs to the small heat shock protein (HSP20) family.</text>
</comment>
<evidence type="ECO:0000256" key="1">
    <source>
        <dbReference type="PROSITE-ProRule" id="PRU00285"/>
    </source>
</evidence>
<gene>
    <name evidence="4" type="ORF">OG913_16080</name>
</gene>
<dbReference type="PANTHER" id="PTHR11527">
    <property type="entry name" value="HEAT-SHOCK PROTEIN 20 FAMILY MEMBER"/>
    <property type="match status" value="1"/>
</dbReference>
<feature type="domain" description="SHSP" evidence="3">
    <location>
        <begin position="26"/>
        <end position="138"/>
    </location>
</feature>
<dbReference type="CDD" id="cd06464">
    <property type="entry name" value="ACD_sHsps-like"/>
    <property type="match status" value="1"/>
</dbReference>
<accession>A0ABZ1SZG0</accession>
<dbReference type="InterPro" id="IPR008978">
    <property type="entry name" value="HSP20-like_chaperone"/>
</dbReference>
<evidence type="ECO:0000313" key="5">
    <source>
        <dbReference type="Proteomes" id="UP001432011"/>
    </source>
</evidence>
<keyword evidence="5" id="KW-1185">Reference proteome</keyword>
<dbReference type="RefSeq" id="WP_142645625.1">
    <property type="nucleotide sequence ID" value="NZ_CP108085.1"/>
</dbReference>
<proteinExistence type="inferred from homology"/>
<evidence type="ECO:0000313" key="4">
    <source>
        <dbReference type="EMBL" id="WUP78451.1"/>
    </source>
</evidence>
<dbReference type="Proteomes" id="UP001432011">
    <property type="component" value="Chromosome"/>
</dbReference>
<protein>
    <submittedName>
        <fullName evidence="4">Hsp20/alpha crystallin family protein</fullName>
    </submittedName>
</protein>
<evidence type="ECO:0000256" key="2">
    <source>
        <dbReference type="RuleBase" id="RU003616"/>
    </source>
</evidence>
<dbReference type="SUPFAM" id="SSF49764">
    <property type="entry name" value="HSP20-like chaperones"/>
    <property type="match status" value="1"/>
</dbReference>
<dbReference type="EMBL" id="CP108085">
    <property type="protein sequence ID" value="WUP78451.1"/>
    <property type="molecule type" value="Genomic_DNA"/>
</dbReference>